<dbReference type="STRING" id="341036.SAMN05660649_02375"/>
<dbReference type="RefSeq" id="WP_092471586.1">
    <property type="nucleotide sequence ID" value="NZ_FOOX01000008.1"/>
</dbReference>
<gene>
    <name evidence="2" type="ORF">SAMN05660649_02375</name>
</gene>
<dbReference type="PRINTS" id="PR00445">
    <property type="entry name" value="HUPFHYPC"/>
</dbReference>
<reference evidence="3" key="1">
    <citation type="submission" date="2016-10" db="EMBL/GenBank/DDBJ databases">
        <authorList>
            <person name="Varghese N."/>
            <person name="Submissions S."/>
        </authorList>
    </citation>
    <scope>NUCLEOTIDE SEQUENCE [LARGE SCALE GENOMIC DNA]</scope>
    <source>
        <strain evidence="3">DSM 17038</strain>
    </source>
</reference>
<dbReference type="PANTHER" id="PTHR35177">
    <property type="entry name" value="HYDROGENASE MATURATION FACTOR HYBG"/>
    <property type="match status" value="1"/>
</dbReference>
<dbReference type="Pfam" id="PF01455">
    <property type="entry name" value="HupF_HypC"/>
    <property type="match status" value="1"/>
</dbReference>
<keyword evidence="3" id="KW-1185">Reference proteome</keyword>
<dbReference type="SUPFAM" id="SSF159127">
    <property type="entry name" value="HupF/HypC-like"/>
    <property type="match status" value="1"/>
</dbReference>
<dbReference type="PANTHER" id="PTHR35177:SF2">
    <property type="entry name" value="HYDROGENASE MATURATION FACTOR HYBG"/>
    <property type="match status" value="1"/>
</dbReference>
<dbReference type="EMBL" id="FOOX01000008">
    <property type="protein sequence ID" value="SFG69184.1"/>
    <property type="molecule type" value="Genomic_DNA"/>
</dbReference>
<organism evidence="2 3">
    <name type="scientific">Desulfotruncus arcticus DSM 17038</name>
    <dbReference type="NCBI Taxonomy" id="1121424"/>
    <lineage>
        <taxon>Bacteria</taxon>
        <taxon>Bacillati</taxon>
        <taxon>Bacillota</taxon>
        <taxon>Clostridia</taxon>
        <taxon>Eubacteriales</taxon>
        <taxon>Desulfallaceae</taxon>
        <taxon>Desulfotruncus</taxon>
    </lineage>
</organism>
<evidence type="ECO:0000256" key="1">
    <source>
        <dbReference type="ARBA" id="ARBA00006018"/>
    </source>
</evidence>
<evidence type="ECO:0000313" key="3">
    <source>
        <dbReference type="Proteomes" id="UP000199337"/>
    </source>
</evidence>
<sequence>MCLGIPCLVVEVPEKQWAIIEAGGIRRKIGLHLVGDVPVGEYVMVHAGYAVEKLDLAEAEERIKLWEELLRFESAGKTE</sequence>
<comment type="similarity">
    <text evidence="1">Belongs to the HupF/HypC family.</text>
</comment>
<evidence type="ECO:0000313" key="2">
    <source>
        <dbReference type="EMBL" id="SFG69184.1"/>
    </source>
</evidence>
<dbReference type="Gene3D" id="2.30.30.140">
    <property type="match status" value="1"/>
</dbReference>
<dbReference type="GO" id="GO:0005506">
    <property type="term" value="F:iron ion binding"/>
    <property type="evidence" value="ECO:0007669"/>
    <property type="project" value="TreeGrafter"/>
</dbReference>
<dbReference type="Proteomes" id="UP000199337">
    <property type="component" value="Unassembled WGS sequence"/>
</dbReference>
<dbReference type="InterPro" id="IPR001109">
    <property type="entry name" value="Hydrogenase_HupF/HypC"/>
</dbReference>
<dbReference type="AlphaFoldDB" id="A0A1I2TWG7"/>
<dbReference type="GO" id="GO:0051604">
    <property type="term" value="P:protein maturation"/>
    <property type="evidence" value="ECO:0007669"/>
    <property type="project" value="TreeGrafter"/>
</dbReference>
<protein>
    <submittedName>
        <fullName evidence="2">Hydrogenase expression/formation protein HypC</fullName>
    </submittedName>
</protein>
<proteinExistence type="inferred from homology"/>
<accession>A0A1I2TWG7</accession>
<name>A0A1I2TWG7_9FIRM</name>
<dbReference type="GO" id="GO:1902670">
    <property type="term" value="F:carbon dioxide binding"/>
    <property type="evidence" value="ECO:0007669"/>
    <property type="project" value="TreeGrafter"/>
</dbReference>
<dbReference type="OrthoDB" id="9806017at2"/>
<dbReference type="NCBIfam" id="TIGR00074">
    <property type="entry name" value="hypC_hupF"/>
    <property type="match status" value="1"/>
</dbReference>